<proteinExistence type="predicted"/>
<dbReference type="AlphaFoldDB" id="U7UW95"/>
<gene>
    <name evidence="2" type="ORF">HMPREF0202_02892</name>
</gene>
<protein>
    <recommendedName>
        <fullName evidence="1">ATPase AAA-type core domain-containing protein</fullName>
    </recommendedName>
</protein>
<dbReference type="InterPro" id="IPR003959">
    <property type="entry name" value="ATPase_AAA_core"/>
</dbReference>
<keyword evidence="3" id="KW-1185">Reference proteome</keyword>
<accession>U7UW95</accession>
<dbReference type="GO" id="GO:0005524">
    <property type="term" value="F:ATP binding"/>
    <property type="evidence" value="ECO:0007669"/>
    <property type="project" value="InterPro"/>
</dbReference>
<sequence length="464" mass="52663">MKSVTRLKSISIKNIKNVKNGSIELPQSIDESGYVKQSDIIGIYGQNGSGKTAVIESLNILKILISGEKLPKDTINLISADAVSADLEYEFYAFIKDKLSLIKYKVTLEKSTVKDDDSDVLKHDFRVIDEEIYSLDLPREKGKRYKVLGAFFSTKEISPKNLKDYLISDEDARVEFRVLENRLQSERRSLIFSKVFLDKLPKDSFKELADVLEAMRYYGAMNLTVVENRDSGVINANFLIPLSFRHSNNDKVSHGKIGLYLNQPNEVLVDEYDLIQNVLGQMNIVLSKIIPGLTVTTKELSRSFNEKSSQMVKFQLFSKNGDVEIPLRYESDGIKKIISILSSFTVVYNNSNYCLVVDELDAGIFEYLLGEILEIVSKYGKGQLIFTSHNLRPLEVLNKDNLVFTTTDKENNYTKLSNIKVTNNIRNVYMKNVMLGSSNKKDELYNETDSYEIKKAFKKAGSGK</sequence>
<dbReference type="EMBL" id="AXZF01000197">
    <property type="protein sequence ID" value="ERT63581.1"/>
    <property type="molecule type" value="Genomic_DNA"/>
</dbReference>
<comment type="caution">
    <text evidence="2">The sequence shown here is derived from an EMBL/GenBank/DDBJ whole genome shotgun (WGS) entry which is preliminary data.</text>
</comment>
<dbReference type="STRING" id="1319815.HMPREF0202_02892"/>
<evidence type="ECO:0000313" key="3">
    <source>
        <dbReference type="Proteomes" id="UP000017081"/>
    </source>
</evidence>
<dbReference type="eggNOG" id="COG1106">
    <property type="taxonomic scope" value="Bacteria"/>
</dbReference>
<dbReference type="GO" id="GO:0016887">
    <property type="term" value="F:ATP hydrolysis activity"/>
    <property type="evidence" value="ECO:0007669"/>
    <property type="project" value="InterPro"/>
</dbReference>
<feature type="domain" description="ATPase AAA-type core" evidence="1">
    <location>
        <begin position="40"/>
        <end position="391"/>
    </location>
</feature>
<dbReference type="RefSeq" id="WP_023052413.1">
    <property type="nucleotide sequence ID" value="NZ_CP173070.2"/>
</dbReference>
<evidence type="ECO:0000259" key="1">
    <source>
        <dbReference type="Pfam" id="PF13304"/>
    </source>
</evidence>
<evidence type="ECO:0000313" key="2">
    <source>
        <dbReference type="EMBL" id="ERT63581.1"/>
    </source>
</evidence>
<dbReference type="HOGENOM" id="CLU_608016_0_0_0"/>
<dbReference type="PANTHER" id="PTHR40396:SF1">
    <property type="entry name" value="ATPASE AAA-TYPE CORE DOMAIN-CONTAINING PROTEIN"/>
    <property type="match status" value="1"/>
</dbReference>
<dbReference type="PATRIC" id="fig|1319815.3.peg.2739"/>
<organism evidence="2 3">
    <name type="scientific">Cetobacterium somerae ATCC BAA-474</name>
    <dbReference type="NCBI Taxonomy" id="1319815"/>
    <lineage>
        <taxon>Bacteria</taxon>
        <taxon>Fusobacteriati</taxon>
        <taxon>Fusobacteriota</taxon>
        <taxon>Fusobacteriia</taxon>
        <taxon>Fusobacteriales</taxon>
        <taxon>Fusobacteriaceae</taxon>
        <taxon>Cetobacterium</taxon>
    </lineage>
</organism>
<dbReference type="PANTHER" id="PTHR40396">
    <property type="entry name" value="ATPASE-LIKE PROTEIN"/>
    <property type="match status" value="1"/>
</dbReference>
<dbReference type="SUPFAM" id="SSF52540">
    <property type="entry name" value="P-loop containing nucleoside triphosphate hydrolases"/>
    <property type="match status" value="1"/>
</dbReference>
<dbReference type="Proteomes" id="UP000017081">
    <property type="component" value="Unassembled WGS sequence"/>
</dbReference>
<dbReference type="Pfam" id="PF13304">
    <property type="entry name" value="AAA_21"/>
    <property type="match status" value="1"/>
</dbReference>
<reference evidence="2 3" key="1">
    <citation type="submission" date="2013-08" db="EMBL/GenBank/DDBJ databases">
        <authorList>
            <person name="Weinstock G."/>
            <person name="Sodergren E."/>
            <person name="Wylie T."/>
            <person name="Fulton L."/>
            <person name="Fulton R."/>
            <person name="Fronick C."/>
            <person name="O'Laughlin M."/>
            <person name="Godfrey J."/>
            <person name="Miner T."/>
            <person name="Herter B."/>
            <person name="Appelbaum E."/>
            <person name="Cordes M."/>
            <person name="Lek S."/>
            <person name="Wollam A."/>
            <person name="Pepin K.H."/>
            <person name="Palsikar V.B."/>
            <person name="Mitreva M."/>
            <person name="Wilson R.K."/>
        </authorList>
    </citation>
    <scope>NUCLEOTIDE SEQUENCE [LARGE SCALE GENOMIC DNA]</scope>
    <source>
        <strain evidence="2 3">ATCC BAA-474</strain>
    </source>
</reference>
<dbReference type="InterPro" id="IPR027417">
    <property type="entry name" value="P-loop_NTPase"/>
</dbReference>
<dbReference type="Gene3D" id="3.40.50.300">
    <property type="entry name" value="P-loop containing nucleotide triphosphate hydrolases"/>
    <property type="match status" value="1"/>
</dbReference>
<name>U7UW95_9FUSO</name>